<evidence type="ECO:0000256" key="1">
    <source>
        <dbReference type="SAM" id="MobiDB-lite"/>
    </source>
</evidence>
<organism evidence="2 3">
    <name type="scientific">Chelonia mydas</name>
    <name type="common">Green sea-turtle</name>
    <name type="synonym">Chelonia agassizi</name>
    <dbReference type="NCBI Taxonomy" id="8469"/>
    <lineage>
        <taxon>Eukaryota</taxon>
        <taxon>Metazoa</taxon>
        <taxon>Chordata</taxon>
        <taxon>Craniata</taxon>
        <taxon>Vertebrata</taxon>
        <taxon>Euteleostomi</taxon>
        <taxon>Archelosauria</taxon>
        <taxon>Testudinata</taxon>
        <taxon>Testudines</taxon>
        <taxon>Cryptodira</taxon>
        <taxon>Durocryptodira</taxon>
        <taxon>Americhelydia</taxon>
        <taxon>Chelonioidea</taxon>
        <taxon>Cheloniidae</taxon>
        <taxon>Chelonia</taxon>
    </lineage>
</organism>
<reference evidence="3" key="1">
    <citation type="journal article" date="2013" name="Nat. Genet.">
        <title>The draft genomes of soft-shell turtle and green sea turtle yield insights into the development and evolution of the turtle-specific body plan.</title>
        <authorList>
            <person name="Wang Z."/>
            <person name="Pascual-Anaya J."/>
            <person name="Zadissa A."/>
            <person name="Li W."/>
            <person name="Niimura Y."/>
            <person name="Huang Z."/>
            <person name="Li C."/>
            <person name="White S."/>
            <person name="Xiong Z."/>
            <person name="Fang D."/>
            <person name="Wang B."/>
            <person name="Ming Y."/>
            <person name="Chen Y."/>
            <person name="Zheng Y."/>
            <person name="Kuraku S."/>
            <person name="Pignatelli M."/>
            <person name="Herrero J."/>
            <person name="Beal K."/>
            <person name="Nozawa M."/>
            <person name="Li Q."/>
            <person name="Wang J."/>
            <person name="Zhang H."/>
            <person name="Yu L."/>
            <person name="Shigenobu S."/>
            <person name="Wang J."/>
            <person name="Liu J."/>
            <person name="Flicek P."/>
            <person name="Searle S."/>
            <person name="Wang J."/>
            <person name="Kuratani S."/>
            <person name="Yin Y."/>
            <person name="Aken B."/>
            <person name="Zhang G."/>
            <person name="Irie N."/>
        </authorList>
    </citation>
    <scope>NUCLEOTIDE SEQUENCE [LARGE SCALE GENOMIC DNA]</scope>
</reference>
<name>M7CIE1_CHEMY</name>
<dbReference type="EMBL" id="KB503736">
    <property type="protein sequence ID" value="EMP40742.1"/>
    <property type="molecule type" value="Genomic_DNA"/>
</dbReference>
<sequence>MADSNRNDLYNRPSSRNCKGHSPSGEKSFGGGLPPTQKDDKRFLIIEAVTPVGMGAGVVIGAIMTAIGHGVTIGHTLTGGASITIPATLTLTDGAVGMAMEDAGHVLLRSNRPRNEKQDTIHR</sequence>
<evidence type="ECO:0000313" key="3">
    <source>
        <dbReference type="Proteomes" id="UP000031443"/>
    </source>
</evidence>
<gene>
    <name evidence="2" type="ORF">UY3_02022</name>
</gene>
<dbReference type="Proteomes" id="UP000031443">
    <property type="component" value="Unassembled WGS sequence"/>
</dbReference>
<protein>
    <submittedName>
        <fullName evidence="2">Uncharacterized protein</fullName>
    </submittedName>
</protein>
<accession>M7CIE1</accession>
<dbReference type="AlphaFoldDB" id="M7CIE1"/>
<feature type="region of interest" description="Disordered" evidence="1">
    <location>
        <begin position="1"/>
        <end position="37"/>
    </location>
</feature>
<keyword evidence="3" id="KW-1185">Reference proteome</keyword>
<evidence type="ECO:0000313" key="2">
    <source>
        <dbReference type="EMBL" id="EMP40742.1"/>
    </source>
</evidence>
<proteinExistence type="predicted"/>